<protein>
    <submittedName>
        <fullName evidence="2">Transporter</fullName>
    </submittedName>
</protein>
<feature type="transmembrane region" description="Helical" evidence="1">
    <location>
        <begin position="44"/>
        <end position="64"/>
    </location>
</feature>
<organism evidence="2 3">
    <name type="scientific">Pseudanabaena yagii GIHE-NHR1</name>
    <dbReference type="NCBI Taxonomy" id="2722753"/>
    <lineage>
        <taxon>Bacteria</taxon>
        <taxon>Bacillati</taxon>
        <taxon>Cyanobacteriota</taxon>
        <taxon>Cyanophyceae</taxon>
        <taxon>Pseudanabaenales</taxon>
        <taxon>Pseudanabaenaceae</taxon>
        <taxon>Pseudanabaena</taxon>
        <taxon>Pseudanabaena yagii</taxon>
    </lineage>
</organism>
<evidence type="ECO:0000313" key="2">
    <source>
        <dbReference type="EMBL" id="NMF60647.1"/>
    </source>
</evidence>
<reference evidence="2 3" key="1">
    <citation type="submission" date="2020-03" db="EMBL/GenBank/DDBJ databases">
        <title>Draft Genome Sequence of 2-Methylisoborneol Producing Pseudanabaena yagii Strain GIHE-NHR1 Isolated from North Han River in South Korea.</title>
        <authorList>
            <person name="Jeong J."/>
        </authorList>
    </citation>
    <scope>NUCLEOTIDE SEQUENCE [LARGE SCALE GENOMIC DNA]</scope>
    <source>
        <strain evidence="2 3">GIHE-NHR1</strain>
    </source>
</reference>
<keyword evidence="3" id="KW-1185">Reference proteome</keyword>
<evidence type="ECO:0000313" key="3">
    <source>
        <dbReference type="Proteomes" id="UP000738376"/>
    </source>
</evidence>
<keyword evidence="1" id="KW-1133">Transmembrane helix</keyword>
<dbReference type="Pfam" id="PF03596">
    <property type="entry name" value="Cad"/>
    <property type="match status" value="1"/>
</dbReference>
<sequence length="244" mass="26346">MNSLLTSIPTAITAFTATNLDDVLILLLFFSQVSAALRKRHIVLGQYLGFGALVVASLSGYFGGLLMPRDWIGMLGILPIAIGLNRLFIPDTEDAEPEDNLQETSNFWFSNLLSPQVYSVAAVTFANGGDNVGIYVPLFASTTLESLLVTLGVFFSMVGVWCYTAYRLIQLPAIADALTRYGNYLVPFVLIGLGILIMIDSHTLENRGLAVLSLLIGGLVVLNLGRNIAELNSSKEPQLEKSSG</sequence>
<dbReference type="RefSeq" id="WP_169365578.1">
    <property type="nucleotide sequence ID" value="NZ_JAAVJL010000003.1"/>
</dbReference>
<dbReference type="InterPro" id="IPR004676">
    <property type="entry name" value="Cd-R_transporter"/>
</dbReference>
<feature type="transmembrane region" description="Helical" evidence="1">
    <location>
        <begin position="207"/>
        <end position="225"/>
    </location>
</feature>
<feature type="transmembrane region" description="Helical" evidence="1">
    <location>
        <begin position="181"/>
        <end position="201"/>
    </location>
</feature>
<comment type="caution">
    <text evidence="2">The sequence shown here is derived from an EMBL/GenBank/DDBJ whole genome shotgun (WGS) entry which is preliminary data.</text>
</comment>
<dbReference type="Proteomes" id="UP000738376">
    <property type="component" value="Unassembled WGS sequence"/>
</dbReference>
<accession>A0ABX1LWR5</accession>
<gene>
    <name evidence="2" type="ORF">HC246_22095</name>
</gene>
<evidence type="ECO:0000256" key="1">
    <source>
        <dbReference type="SAM" id="Phobius"/>
    </source>
</evidence>
<keyword evidence="1" id="KW-0472">Membrane</keyword>
<feature type="transmembrane region" description="Helical" evidence="1">
    <location>
        <begin position="147"/>
        <end position="169"/>
    </location>
</feature>
<proteinExistence type="predicted"/>
<keyword evidence="1" id="KW-0812">Transmembrane</keyword>
<dbReference type="EMBL" id="JAAVJL010000003">
    <property type="protein sequence ID" value="NMF60647.1"/>
    <property type="molecule type" value="Genomic_DNA"/>
</dbReference>
<name>A0ABX1LWR5_9CYAN</name>